<comment type="caution">
    <text evidence="1">The sequence shown here is derived from an EMBL/GenBank/DDBJ whole genome shotgun (WGS) entry which is preliminary data.</text>
</comment>
<proteinExistence type="predicted"/>
<name>A0A7W5CJ75_9MICO</name>
<reference evidence="1 2" key="1">
    <citation type="submission" date="2020-08" db="EMBL/GenBank/DDBJ databases">
        <title>Genomic Encyclopedia of Type Strains, Phase III (KMG-III): the genomes of soil and plant-associated and newly described type strains.</title>
        <authorList>
            <person name="Whitman W."/>
        </authorList>
    </citation>
    <scope>NUCLEOTIDE SEQUENCE [LARGE SCALE GENOMIC DNA]</scope>
    <source>
        <strain evidence="1 2">CECT 8356</strain>
    </source>
</reference>
<dbReference type="EMBL" id="JACHXY010000002">
    <property type="protein sequence ID" value="MBB3158294.1"/>
    <property type="molecule type" value="Genomic_DNA"/>
</dbReference>
<dbReference type="AlphaFoldDB" id="A0A7W5CJ75"/>
<gene>
    <name evidence="1" type="ORF">FHS07_001990</name>
</gene>
<evidence type="ECO:0000313" key="1">
    <source>
        <dbReference type="EMBL" id="MBB3158294.1"/>
    </source>
</evidence>
<protein>
    <submittedName>
        <fullName evidence="1">Uncharacterized protein</fullName>
    </submittedName>
</protein>
<evidence type="ECO:0000313" key="2">
    <source>
        <dbReference type="Proteomes" id="UP000543579"/>
    </source>
</evidence>
<sequence length="42" mass="4368">MRFGTLAAIRPGPVEIAVLVVVSCTVQTAFAIDAPSLTVKPQ</sequence>
<dbReference type="Proteomes" id="UP000543579">
    <property type="component" value="Unassembled WGS sequence"/>
</dbReference>
<accession>A0A7W5CJ75</accession>
<organism evidence="1 2">
    <name type="scientific">Microbacterium proteolyticum</name>
    <dbReference type="NCBI Taxonomy" id="1572644"/>
    <lineage>
        <taxon>Bacteria</taxon>
        <taxon>Bacillati</taxon>
        <taxon>Actinomycetota</taxon>
        <taxon>Actinomycetes</taxon>
        <taxon>Micrococcales</taxon>
        <taxon>Microbacteriaceae</taxon>
        <taxon>Microbacterium</taxon>
    </lineage>
</organism>